<evidence type="ECO:0000313" key="3">
    <source>
        <dbReference type="Proteomes" id="UP000268093"/>
    </source>
</evidence>
<keyword evidence="3" id="KW-1185">Reference proteome</keyword>
<evidence type="ECO:0008006" key="4">
    <source>
        <dbReference type="Google" id="ProtNLM"/>
    </source>
</evidence>
<feature type="region of interest" description="Disordered" evidence="1">
    <location>
        <begin position="1"/>
        <end position="68"/>
    </location>
</feature>
<feature type="compositionally biased region" description="Basic and acidic residues" evidence="1">
    <location>
        <begin position="493"/>
        <end position="510"/>
    </location>
</feature>
<evidence type="ECO:0000256" key="1">
    <source>
        <dbReference type="SAM" id="MobiDB-lite"/>
    </source>
</evidence>
<comment type="caution">
    <text evidence="2">The sequence shown here is derived from an EMBL/GenBank/DDBJ whole genome shotgun (WGS) entry which is preliminary data.</text>
</comment>
<name>A0A433AGE7_9FUNG</name>
<accession>A0A433AGE7</accession>
<feature type="compositionally biased region" description="Low complexity" evidence="1">
    <location>
        <begin position="37"/>
        <end position="57"/>
    </location>
</feature>
<dbReference type="Proteomes" id="UP000268093">
    <property type="component" value="Unassembled WGS sequence"/>
</dbReference>
<feature type="non-terminal residue" evidence="2">
    <location>
        <position position="554"/>
    </location>
</feature>
<gene>
    <name evidence="2" type="ORF">BC936DRAFT_140663</name>
</gene>
<dbReference type="EMBL" id="RBNI01017543">
    <property type="protein sequence ID" value="RUP01785.1"/>
    <property type="molecule type" value="Genomic_DNA"/>
</dbReference>
<feature type="compositionally biased region" description="Acidic residues" evidence="1">
    <location>
        <begin position="12"/>
        <end position="21"/>
    </location>
</feature>
<dbReference type="Gene3D" id="3.40.50.1820">
    <property type="entry name" value="alpha/beta hydrolase"/>
    <property type="match status" value="1"/>
</dbReference>
<dbReference type="AlphaFoldDB" id="A0A433AGE7"/>
<reference evidence="2 3" key="1">
    <citation type="journal article" date="2018" name="New Phytol.">
        <title>Phylogenomics of Endogonaceae and evolution of mycorrhizas within Mucoromycota.</title>
        <authorList>
            <person name="Chang Y."/>
            <person name="Desiro A."/>
            <person name="Na H."/>
            <person name="Sandor L."/>
            <person name="Lipzen A."/>
            <person name="Clum A."/>
            <person name="Barry K."/>
            <person name="Grigoriev I.V."/>
            <person name="Martin F.M."/>
            <person name="Stajich J.E."/>
            <person name="Smith M.E."/>
            <person name="Bonito G."/>
            <person name="Spatafora J.W."/>
        </authorList>
    </citation>
    <scope>NUCLEOTIDE SEQUENCE [LARGE SCALE GENOMIC DNA]</scope>
    <source>
        <strain evidence="2 3">GMNB39</strain>
    </source>
</reference>
<dbReference type="InterPro" id="IPR029058">
    <property type="entry name" value="AB_hydrolase_fold"/>
</dbReference>
<dbReference type="OrthoDB" id="206848at2759"/>
<proteinExistence type="predicted"/>
<organism evidence="2 3">
    <name type="scientific">Jimgerdemannia flammicorona</name>
    <dbReference type="NCBI Taxonomy" id="994334"/>
    <lineage>
        <taxon>Eukaryota</taxon>
        <taxon>Fungi</taxon>
        <taxon>Fungi incertae sedis</taxon>
        <taxon>Mucoromycota</taxon>
        <taxon>Mucoromycotina</taxon>
        <taxon>Endogonomycetes</taxon>
        <taxon>Endogonales</taxon>
        <taxon>Endogonaceae</taxon>
        <taxon>Jimgerdemannia</taxon>
    </lineage>
</organism>
<sequence length="554" mass="61718">MPAQESNFSDRESEESSDEDDHPLLSIPALRISTRLPSPSNFTTPTSPLSPTSTVPTDYSSDRDDLEPPPPPLVLVAGFLAPSWKANWGPLEELQELAIREEASKGRWLRRRKFLYVTPGMCSSVHDRACEIFAQLKGGIVDYGEFLIIQASIPNGPPLTPCISSDTHSYVLHILVPQEYPKKKKKKKKKSLKKRTPFLANQGGPTIYKLQEFLATGFFAPAGHPDTSVDWIRSLTGLSAPFRGTTACYLLGLRPYPHPPGAVYPLSFGGVTYRTLHLYEYFVPESVRRAVYDLQLDHWNFPTHGLWKCLWRSPWAEGLDTAPYDLCVGARWRDWERMTGSESWEKGEWRGVGQRTWYRSFATSLAIPSLLLPPFPAPTSLPKSALSLAISLPLYLLSLLVSRHRFVPGTSAVPPAELAAARTPFSIDPHFWHDNDGLCCVVGQYHPGACRRCGGWDSRAPFLGEDGLGNDTEGGDNSLPCLHRRSLGSRYARYGDKGPDRAEDESKSENEQTESPGVWYVTELAGATHLDLGLWHGSGMQKAFWADVIKWLGK</sequence>
<feature type="region of interest" description="Disordered" evidence="1">
    <location>
        <begin position="491"/>
        <end position="517"/>
    </location>
</feature>
<protein>
    <recommendedName>
        <fullName evidence="4">Alpha/Beta hydrolase protein</fullName>
    </recommendedName>
</protein>
<dbReference type="PANTHER" id="PTHR34043:SF3">
    <property type="entry name" value="ALPHA_BETA-HYDROLASES SUPERFAMILY PROTEIN"/>
    <property type="match status" value="1"/>
</dbReference>
<evidence type="ECO:0000313" key="2">
    <source>
        <dbReference type="EMBL" id="RUP01785.1"/>
    </source>
</evidence>
<dbReference type="PANTHER" id="PTHR34043">
    <property type="entry name" value="ALPHA/BETA-HYDROLASES SUPERFAMILY PROTEIN"/>
    <property type="match status" value="1"/>
</dbReference>